<evidence type="ECO:0000313" key="3">
    <source>
        <dbReference type="Proteomes" id="UP001066276"/>
    </source>
</evidence>
<keyword evidence="3" id="KW-1185">Reference proteome</keyword>
<proteinExistence type="predicted"/>
<reference evidence="2" key="1">
    <citation type="journal article" date="2022" name="bioRxiv">
        <title>Sequencing and chromosome-scale assembly of the giantPleurodeles waltlgenome.</title>
        <authorList>
            <person name="Brown T."/>
            <person name="Elewa A."/>
            <person name="Iarovenko S."/>
            <person name="Subramanian E."/>
            <person name="Araus A.J."/>
            <person name="Petzold A."/>
            <person name="Susuki M."/>
            <person name="Suzuki K.-i.T."/>
            <person name="Hayashi T."/>
            <person name="Toyoda A."/>
            <person name="Oliveira C."/>
            <person name="Osipova E."/>
            <person name="Leigh N.D."/>
            <person name="Simon A."/>
            <person name="Yun M.H."/>
        </authorList>
    </citation>
    <scope>NUCLEOTIDE SEQUENCE</scope>
    <source>
        <strain evidence="2">20211129_DDA</strain>
        <tissue evidence="2">Liver</tissue>
    </source>
</reference>
<feature type="region of interest" description="Disordered" evidence="1">
    <location>
        <begin position="60"/>
        <end position="89"/>
    </location>
</feature>
<gene>
    <name evidence="2" type="ORF">NDU88_003003</name>
</gene>
<feature type="region of interest" description="Disordered" evidence="1">
    <location>
        <begin position="1"/>
        <end position="20"/>
    </location>
</feature>
<evidence type="ECO:0000256" key="1">
    <source>
        <dbReference type="SAM" id="MobiDB-lite"/>
    </source>
</evidence>
<organism evidence="2 3">
    <name type="scientific">Pleurodeles waltl</name>
    <name type="common">Iberian ribbed newt</name>
    <dbReference type="NCBI Taxonomy" id="8319"/>
    <lineage>
        <taxon>Eukaryota</taxon>
        <taxon>Metazoa</taxon>
        <taxon>Chordata</taxon>
        <taxon>Craniata</taxon>
        <taxon>Vertebrata</taxon>
        <taxon>Euteleostomi</taxon>
        <taxon>Amphibia</taxon>
        <taxon>Batrachia</taxon>
        <taxon>Caudata</taxon>
        <taxon>Salamandroidea</taxon>
        <taxon>Salamandridae</taxon>
        <taxon>Pleurodelinae</taxon>
        <taxon>Pleurodeles</taxon>
    </lineage>
</organism>
<dbReference type="Proteomes" id="UP001066276">
    <property type="component" value="Chromosome 3_1"/>
</dbReference>
<sequence length="111" mass="12091">MPPTSGSLTRLRPSTNSVYSVGDQETSFTTFQAKHMLTRHMLKFVSQMAIELLTRLGSLKGNASGTRARKRAPSGGPVRDQTRNLRSGNENAYHALLSTVTVTIDKAGTQQ</sequence>
<comment type="caution">
    <text evidence="2">The sequence shown here is derived from an EMBL/GenBank/DDBJ whole genome shotgun (WGS) entry which is preliminary data.</text>
</comment>
<name>A0AAV7UBB3_PLEWA</name>
<dbReference type="AlphaFoldDB" id="A0AAV7UBB3"/>
<protein>
    <submittedName>
        <fullName evidence="2">Uncharacterized protein</fullName>
    </submittedName>
</protein>
<dbReference type="EMBL" id="JANPWB010000005">
    <property type="protein sequence ID" value="KAJ1186220.1"/>
    <property type="molecule type" value="Genomic_DNA"/>
</dbReference>
<evidence type="ECO:0000313" key="2">
    <source>
        <dbReference type="EMBL" id="KAJ1186220.1"/>
    </source>
</evidence>
<accession>A0AAV7UBB3</accession>